<evidence type="ECO:0000256" key="9">
    <source>
        <dbReference type="ARBA" id="ARBA00023315"/>
    </source>
</evidence>
<keyword evidence="6" id="KW-0862">Zinc</keyword>
<keyword evidence="3" id="KW-0808">Transferase</keyword>
<keyword evidence="8" id="KW-0131">Cell cycle</keyword>
<evidence type="ECO:0000256" key="7">
    <source>
        <dbReference type="ARBA" id="ARBA00023242"/>
    </source>
</evidence>
<evidence type="ECO:0000259" key="12">
    <source>
        <dbReference type="Pfam" id="PF13880"/>
    </source>
</evidence>
<keyword evidence="14" id="KW-1185">Reference proteome</keyword>
<dbReference type="Pfam" id="PF13878">
    <property type="entry name" value="zf-C2H2_3"/>
    <property type="match status" value="1"/>
</dbReference>
<organism evidence="13 14">
    <name type="scientific">Sphagnum troendelagicum</name>
    <dbReference type="NCBI Taxonomy" id="128251"/>
    <lineage>
        <taxon>Eukaryota</taxon>
        <taxon>Viridiplantae</taxon>
        <taxon>Streptophyta</taxon>
        <taxon>Embryophyta</taxon>
        <taxon>Bryophyta</taxon>
        <taxon>Sphagnophytina</taxon>
        <taxon>Sphagnopsida</taxon>
        <taxon>Sphagnales</taxon>
        <taxon>Sphagnaceae</taxon>
        <taxon>Sphagnum</taxon>
    </lineage>
</organism>
<gene>
    <name evidence="13" type="ORF">CSSPTR1EN2_LOCUS6351</name>
</gene>
<reference evidence="13" key="1">
    <citation type="submission" date="2024-02" db="EMBL/GenBank/DDBJ databases">
        <authorList>
            <consortium name="ELIXIR-Norway"/>
            <consortium name="Elixir Norway"/>
        </authorList>
    </citation>
    <scope>NUCLEOTIDE SEQUENCE</scope>
</reference>
<dbReference type="InterPro" id="IPR028009">
    <property type="entry name" value="ESCO_Acetyltransf_dom"/>
</dbReference>
<evidence type="ECO:0000256" key="5">
    <source>
        <dbReference type="ARBA" id="ARBA00022771"/>
    </source>
</evidence>
<keyword evidence="7" id="KW-0539">Nucleus</keyword>
<evidence type="ECO:0000256" key="2">
    <source>
        <dbReference type="ARBA" id="ARBA00005816"/>
    </source>
</evidence>
<feature type="domain" description="N-acetyltransferase ESCO zinc-finger" evidence="11">
    <location>
        <begin position="107"/>
        <end position="146"/>
    </location>
</feature>
<keyword evidence="4" id="KW-0479">Metal-binding</keyword>
<feature type="domain" description="N-acetyltransferase ESCO acetyl-transferase" evidence="12">
    <location>
        <begin position="364"/>
        <end position="432"/>
    </location>
</feature>
<keyword evidence="9" id="KW-0012">Acyltransferase</keyword>
<name>A0ABP0TQF2_9BRYO</name>
<dbReference type="PANTHER" id="PTHR45884">
    <property type="entry name" value="N-ACETYLTRANSFERASE ECO"/>
    <property type="match status" value="1"/>
</dbReference>
<proteinExistence type="inferred from homology"/>
<dbReference type="PANTHER" id="PTHR45884:SF2">
    <property type="entry name" value="N-ACETYLTRANSFERASE ECO"/>
    <property type="match status" value="1"/>
</dbReference>
<evidence type="ECO:0000256" key="10">
    <source>
        <dbReference type="SAM" id="MobiDB-lite"/>
    </source>
</evidence>
<dbReference type="EMBL" id="OZ019905">
    <property type="protein sequence ID" value="CAK9202326.1"/>
    <property type="molecule type" value="Genomic_DNA"/>
</dbReference>
<evidence type="ECO:0008006" key="15">
    <source>
        <dbReference type="Google" id="ProtNLM"/>
    </source>
</evidence>
<dbReference type="Pfam" id="PF13880">
    <property type="entry name" value="Acetyltransf_13"/>
    <property type="match status" value="1"/>
</dbReference>
<protein>
    <recommendedName>
        <fullName evidence="15">N-acetyltransferase ESCO acetyl-transferase domain-containing protein</fullName>
    </recommendedName>
</protein>
<evidence type="ECO:0000256" key="1">
    <source>
        <dbReference type="ARBA" id="ARBA00004123"/>
    </source>
</evidence>
<evidence type="ECO:0000313" key="13">
    <source>
        <dbReference type="EMBL" id="CAK9202326.1"/>
    </source>
</evidence>
<comment type="similarity">
    <text evidence="2">Belongs to the acetyltransferase family. ECO subfamily.</text>
</comment>
<evidence type="ECO:0000256" key="8">
    <source>
        <dbReference type="ARBA" id="ARBA00023306"/>
    </source>
</evidence>
<dbReference type="Proteomes" id="UP001497512">
    <property type="component" value="Chromosome 13"/>
</dbReference>
<feature type="compositionally biased region" description="Basic and acidic residues" evidence="10">
    <location>
        <begin position="57"/>
        <end position="67"/>
    </location>
</feature>
<evidence type="ECO:0000256" key="3">
    <source>
        <dbReference type="ARBA" id="ARBA00022679"/>
    </source>
</evidence>
<comment type="subcellular location">
    <subcellularLocation>
        <location evidence="1">Nucleus</location>
    </subcellularLocation>
</comment>
<evidence type="ECO:0000313" key="14">
    <source>
        <dbReference type="Proteomes" id="UP001497512"/>
    </source>
</evidence>
<evidence type="ECO:0000256" key="4">
    <source>
        <dbReference type="ARBA" id="ARBA00022723"/>
    </source>
</evidence>
<feature type="region of interest" description="Disordered" evidence="10">
    <location>
        <begin position="1"/>
        <end position="67"/>
    </location>
</feature>
<evidence type="ECO:0000259" key="11">
    <source>
        <dbReference type="Pfam" id="PF13878"/>
    </source>
</evidence>
<sequence>MDVGRDGPSQVSSMNSSAAGSPPAPNKVALITYKRRTGSASRMRRTLDTHTSSTKAAETDKGSREPVHRDLFSSKSTCLYDELSTMWKSSSVVRLKRTMAPKRAIGQYFLDLGQADFSHTTCPSCGLVYARGEYTDEKLHTSFHKNQVQGIQFRGWQHERVAIKLSSKGDRIIYVRPGDPTFHLYKVQEVVRVMEQGMDLVPGWLWQQHCKVYLFISASKKIVGCILCEPIKCAFPIVTSHWQNAVHPSQPCAWDMSQRLVPALDVAVDTNPGELKGRDIRGLPSALPLSIEGMNLLGEGQSRNVSGSCRDLELGNFLREKKPSSIELAFGNWKFRREVVQKKRRCVADQEDFGGVVFCSKVAVPAVCGVRGIWVSCSERRKGIASHLLDAMRTTFCFGLTLQTSQCAFSQPTPDGQAFAARYCHNPSFLVYQPQ</sequence>
<feature type="compositionally biased region" description="Polar residues" evidence="10">
    <location>
        <begin position="9"/>
        <end position="19"/>
    </location>
</feature>
<accession>A0ABP0TQF2</accession>
<evidence type="ECO:0000256" key="6">
    <source>
        <dbReference type="ARBA" id="ARBA00022833"/>
    </source>
</evidence>
<keyword evidence="5" id="KW-0863">Zinc-finger</keyword>
<dbReference type="InterPro" id="IPR028005">
    <property type="entry name" value="AcTrfase_ESCO_Znf_dom"/>
</dbReference>